<keyword evidence="3" id="KW-0472">Membrane</keyword>
<dbReference type="PANTHER" id="PTHR11927:SF9">
    <property type="entry name" value="L-FUCOSYLTRANSFERASE"/>
    <property type="match status" value="1"/>
</dbReference>
<keyword evidence="3" id="KW-0735">Signal-anchor</keyword>
<comment type="pathway">
    <text evidence="3">Protein modification; protein glycosylation.</text>
</comment>
<evidence type="ECO:0000256" key="1">
    <source>
        <dbReference type="ARBA" id="ARBA00022676"/>
    </source>
</evidence>
<keyword evidence="3" id="KW-0333">Golgi apparatus</keyword>
<gene>
    <name evidence="4" type="ORF">KP79_PYT01153</name>
</gene>
<dbReference type="EC" id="2.4.1.-" evidence="3"/>
<evidence type="ECO:0000256" key="2">
    <source>
        <dbReference type="ARBA" id="ARBA00022679"/>
    </source>
</evidence>
<dbReference type="InterPro" id="IPR002516">
    <property type="entry name" value="Glyco_trans_11"/>
</dbReference>
<dbReference type="Pfam" id="PF01531">
    <property type="entry name" value="Glyco_transf_11"/>
    <property type="match status" value="1"/>
</dbReference>
<dbReference type="Proteomes" id="UP000242188">
    <property type="component" value="Unassembled WGS sequence"/>
</dbReference>
<keyword evidence="3" id="KW-0325">Glycoprotein</keyword>
<dbReference type="PANTHER" id="PTHR11927">
    <property type="entry name" value="GALACTOSIDE 2-L-FUCOSYLTRANSFERASE"/>
    <property type="match status" value="1"/>
</dbReference>
<accession>A0A210QIU1</accession>
<dbReference type="GO" id="GO:0008107">
    <property type="term" value="F:galactoside 2-alpha-L-fucosyltransferase activity"/>
    <property type="evidence" value="ECO:0007669"/>
    <property type="project" value="InterPro"/>
</dbReference>
<dbReference type="UniPathway" id="UPA00378"/>
<dbReference type="AlphaFoldDB" id="A0A210QIU1"/>
<keyword evidence="5" id="KW-1185">Reference proteome</keyword>
<organism evidence="4 5">
    <name type="scientific">Mizuhopecten yessoensis</name>
    <name type="common">Japanese scallop</name>
    <name type="synonym">Patinopecten yessoensis</name>
    <dbReference type="NCBI Taxonomy" id="6573"/>
    <lineage>
        <taxon>Eukaryota</taxon>
        <taxon>Metazoa</taxon>
        <taxon>Spiralia</taxon>
        <taxon>Lophotrochozoa</taxon>
        <taxon>Mollusca</taxon>
        <taxon>Bivalvia</taxon>
        <taxon>Autobranchia</taxon>
        <taxon>Pteriomorphia</taxon>
        <taxon>Pectinida</taxon>
        <taxon>Pectinoidea</taxon>
        <taxon>Pectinidae</taxon>
        <taxon>Mizuhopecten</taxon>
    </lineage>
</organism>
<keyword evidence="3" id="KW-1133">Transmembrane helix</keyword>
<comment type="subcellular location">
    <subcellularLocation>
        <location evidence="3">Golgi apparatus</location>
        <location evidence="3">Golgi stack membrane</location>
        <topology evidence="3">Single-pass type II membrane protein</topology>
    </subcellularLocation>
</comment>
<comment type="caution">
    <text evidence="4">The sequence shown here is derived from an EMBL/GenBank/DDBJ whole genome shotgun (WGS) entry which is preliminary data.</text>
</comment>
<dbReference type="GO" id="GO:0005975">
    <property type="term" value="P:carbohydrate metabolic process"/>
    <property type="evidence" value="ECO:0007669"/>
    <property type="project" value="InterPro"/>
</dbReference>
<feature type="transmembrane region" description="Helical" evidence="3">
    <location>
        <begin position="15"/>
        <end position="34"/>
    </location>
</feature>
<reference evidence="4 5" key="1">
    <citation type="journal article" date="2017" name="Nat. Ecol. Evol.">
        <title>Scallop genome provides insights into evolution of bilaterian karyotype and development.</title>
        <authorList>
            <person name="Wang S."/>
            <person name="Zhang J."/>
            <person name="Jiao W."/>
            <person name="Li J."/>
            <person name="Xun X."/>
            <person name="Sun Y."/>
            <person name="Guo X."/>
            <person name="Huan P."/>
            <person name="Dong B."/>
            <person name="Zhang L."/>
            <person name="Hu X."/>
            <person name="Sun X."/>
            <person name="Wang J."/>
            <person name="Zhao C."/>
            <person name="Wang Y."/>
            <person name="Wang D."/>
            <person name="Huang X."/>
            <person name="Wang R."/>
            <person name="Lv J."/>
            <person name="Li Y."/>
            <person name="Zhang Z."/>
            <person name="Liu B."/>
            <person name="Lu W."/>
            <person name="Hui Y."/>
            <person name="Liang J."/>
            <person name="Zhou Z."/>
            <person name="Hou R."/>
            <person name="Li X."/>
            <person name="Liu Y."/>
            <person name="Li H."/>
            <person name="Ning X."/>
            <person name="Lin Y."/>
            <person name="Zhao L."/>
            <person name="Xing Q."/>
            <person name="Dou J."/>
            <person name="Li Y."/>
            <person name="Mao J."/>
            <person name="Guo H."/>
            <person name="Dou H."/>
            <person name="Li T."/>
            <person name="Mu C."/>
            <person name="Jiang W."/>
            <person name="Fu Q."/>
            <person name="Fu X."/>
            <person name="Miao Y."/>
            <person name="Liu J."/>
            <person name="Yu Q."/>
            <person name="Li R."/>
            <person name="Liao H."/>
            <person name="Li X."/>
            <person name="Kong Y."/>
            <person name="Jiang Z."/>
            <person name="Chourrout D."/>
            <person name="Li R."/>
            <person name="Bao Z."/>
        </authorList>
    </citation>
    <scope>NUCLEOTIDE SEQUENCE [LARGE SCALE GENOMIC DNA]</scope>
    <source>
        <strain evidence="4 5">PY_sf001</strain>
    </source>
</reference>
<dbReference type="STRING" id="6573.A0A210QIU1"/>
<dbReference type="GO" id="GO:0032580">
    <property type="term" value="C:Golgi cisterna membrane"/>
    <property type="evidence" value="ECO:0007669"/>
    <property type="project" value="UniProtKB-SubCell"/>
</dbReference>
<protein>
    <recommendedName>
        <fullName evidence="3">L-Fucosyltransferase</fullName>
        <ecNumber evidence="3">2.4.1.-</ecNumber>
    </recommendedName>
</protein>
<keyword evidence="2 3" id="KW-0808">Transferase</keyword>
<name>A0A210QIU1_MIZYE</name>
<keyword evidence="1 3" id="KW-0328">Glycosyltransferase</keyword>
<dbReference type="EMBL" id="NEDP02003463">
    <property type="protein sequence ID" value="OWF48606.1"/>
    <property type="molecule type" value="Genomic_DNA"/>
</dbReference>
<evidence type="ECO:0000313" key="5">
    <source>
        <dbReference type="Proteomes" id="UP000242188"/>
    </source>
</evidence>
<dbReference type="OrthoDB" id="6090518at2759"/>
<keyword evidence="3" id="KW-0812">Transmembrane</keyword>
<evidence type="ECO:0000313" key="4">
    <source>
        <dbReference type="EMBL" id="OWF48606.1"/>
    </source>
</evidence>
<dbReference type="CDD" id="cd11301">
    <property type="entry name" value="Fut1_Fut2_like"/>
    <property type="match status" value="1"/>
</dbReference>
<evidence type="ECO:0000256" key="3">
    <source>
        <dbReference type="RuleBase" id="RU363129"/>
    </source>
</evidence>
<proteinExistence type="inferred from homology"/>
<sequence>MYFTLPVIKDYQRKLYLILALLLAGCIIVSMLFYRDLHPSRASEQRPRMLYKTTNNVTKKKPSPRYSVCVIFKQRLGNNMFQYASSFGIAASKSMSLTISKKGEFQKIFKVSALFRSDSFIETHCVKRHEKHASAYDEDLVDFANNNNYALMMYLQSWKYFIKEEKALRKEFTFTEKVQIKRDKVISTILRKHNHTSQNDVTFIGIHIRRSDRPQPNRRSQRTFATAAYLNQSVHHFLSKHLTNTIFLVCSSRIDWSRRNMPKNIAVEYITGNSAAVDLAILGSCDHMISTTGTFGWWAGWLTGGEVVYFKWPAREGTEYRQVFDANYTDFFYPGWVGFQ</sequence>
<comment type="similarity">
    <text evidence="3">Belongs to the glycosyltransferase 11 family.</text>
</comment>